<comment type="caution">
    <text evidence="2">The sequence shown here is derived from an EMBL/GenBank/DDBJ whole genome shotgun (WGS) entry which is preliminary data.</text>
</comment>
<keyword evidence="3" id="KW-1185">Reference proteome</keyword>
<dbReference type="AlphaFoldDB" id="A0A919AWF6"/>
<dbReference type="SUPFAM" id="SSF102462">
    <property type="entry name" value="Peptidyl-tRNA hydrolase II"/>
    <property type="match status" value="1"/>
</dbReference>
<dbReference type="InterPro" id="IPR018988">
    <property type="entry name" value="DUF2000"/>
</dbReference>
<evidence type="ECO:0000313" key="3">
    <source>
        <dbReference type="Proteomes" id="UP000630718"/>
    </source>
</evidence>
<name>A0A919AWF6_9ACTN</name>
<dbReference type="Gene3D" id="3.40.1490.10">
    <property type="entry name" value="Bit1"/>
    <property type="match status" value="1"/>
</dbReference>
<dbReference type="EMBL" id="BNBI01000017">
    <property type="protein sequence ID" value="GHF28088.1"/>
    <property type="molecule type" value="Genomic_DNA"/>
</dbReference>
<feature type="region of interest" description="Disordered" evidence="1">
    <location>
        <begin position="1"/>
        <end position="30"/>
    </location>
</feature>
<evidence type="ECO:0000256" key="1">
    <source>
        <dbReference type="SAM" id="MobiDB-lite"/>
    </source>
</evidence>
<sequence>MPTAAQPDSRDEDLADHPRGRAEPEMRERRSTAAVLGVTLGVRLPDVDGPDIKTADGHNLGPISRHAKPVHTLDAATVNGLHAVAREHADVVVAALGDAMPDSCGQLSRVSAYTVIASRW</sequence>
<reference evidence="2" key="1">
    <citation type="journal article" date="2014" name="Int. J. Syst. Evol. Microbiol.">
        <title>Complete genome sequence of Corynebacterium casei LMG S-19264T (=DSM 44701T), isolated from a smear-ripened cheese.</title>
        <authorList>
            <consortium name="US DOE Joint Genome Institute (JGI-PGF)"/>
            <person name="Walter F."/>
            <person name="Albersmeier A."/>
            <person name="Kalinowski J."/>
            <person name="Ruckert C."/>
        </authorList>
    </citation>
    <scope>NUCLEOTIDE SEQUENCE</scope>
    <source>
        <strain evidence="2">JCM 4477</strain>
    </source>
</reference>
<accession>A0A919AWF6</accession>
<evidence type="ECO:0000313" key="2">
    <source>
        <dbReference type="EMBL" id="GHF28088.1"/>
    </source>
</evidence>
<protein>
    <submittedName>
        <fullName evidence="2">Uncharacterized protein</fullName>
    </submittedName>
</protein>
<gene>
    <name evidence="2" type="ORF">GCM10018772_62210</name>
</gene>
<dbReference type="RefSeq" id="WP_190207779.1">
    <property type="nucleotide sequence ID" value="NZ_BNBI01000017.1"/>
</dbReference>
<proteinExistence type="predicted"/>
<reference evidence="2" key="2">
    <citation type="submission" date="2020-09" db="EMBL/GenBank/DDBJ databases">
        <authorList>
            <person name="Sun Q."/>
            <person name="Ohkuma M."/>
        </authorList>
    </citation>
    <scope>NUCLEOTIDE SEQUENCE</scope>
    <source>
        <strain evidence="2">JCM 4477</strain>
    </source>
</reference>
<dbReference type="Proteomes" id="UP000630718">
    <property type="component" value="Unassembled WGS sequence"/>
</dbReference>
<dbReference type="Pfam" id="PF09391">
    <property type="entry name" value="DUF2000"/>
    <property type="match status" value="1"/>
</dbReference>
<dbReference type="InterPro" id="IPR023476">
    <property type="entry name" value="Pep_tRNA_hydro_II_dom_sf"/>
</dbReference>
<feature type="compositionally biased region" description="Basic and acidic residues" evidence="1">
    <location>
        <begin position="15"/>
        <end position="30"/>
    </location>
</feature>
<organism evidence="2 3">
    <name type="scientific">Streptomyces fumanus</name>
    <dbReference type="NCBI Taxonomy" id="67302"/>
    <lineage>
        <taxon>Bacteria</taxon>
        <taxon>Bacillati</taxon>
        <taxon>Actinomycetota</taxon>
        <taxon>Actinomycetes</taxon>
        <taxon>Kitasatosporales</taxon>
        <taxon>Streptomycetaceae</taxon>
        <taxon>Streptomyces</taxon>
    </lineage>
</organism>